<name>C6CG87_DICC1</name>
<organism evidence="1 2">
    <name type="scientific">Dickeya chrysanthemi (strain Ech1591)</name>
    <name type="common">Dickeya zeae (strain Ech1591)</name>
    <dbReference type="NCBI Taxonomy" id="561229"/>
    <lineage>
        <taxon>Bacteria</taxon>
        <taxon>Pseudomonadati</taxon>
        <taxon>Pseudomonadota</taxon>
        <taxon>Gammaproteobacteria</taxon>
        <taxon>Enterobacterales</taxon>
        <taxon>Pectobacteriaceae</taxon>
        <taxon>Dickeya</taxon>
    </lineage>
</organism>
<reference evidence="1 2" key="1">
    <citation type="submission" date="2009-06" db="EMBL/GenBank/DDBJ databases">
        <title>Complete sequence of Dickeya zeae Ech1591.</title>
        <authorList>
            <consortium name="US DOE Joint Genome Institute"/>
            <person name="Lucas S."/>
            <person name="Copeland A."/>
            <person name="Lapidus A."/>
            <person name="Glavina del Rio T."/>
            <person name="Tice H."/>
            <person name="Bruce D."/>
            <person name="Goodwin L."/>
            <person name="Pitluck S."/>
            <person name="Chertkov O."/>
            <person name="Brettin T."/>
            <person name="Detter J.C."/>
            <person name="Han C."/>
            <person name="Larimer F."/>
            <person name="Land M."/>
            <person name="Hauser L."/>
            <person name="Kyrpides N."/>
            <person name="Ovchinnikova G."/>
            <person name="Balakrishnan V."/>
            <person name="Glasner J."/>
            <person name="Perna N.T."/>
        </authorList>
    </citation>
    <scope>NUCLEOTIDE SEQUENCE [LARGE SCALE GENOMIC DNA]</scope>
    <source>
        <strain evidence="1 2">Ech1591</strain>
    </source>
</reference>
<proteinExistence type="predicted"/>
<dbReference type="EMBL" id="CP001655">
    <property type="protein sequence ID" value="ACT06657.1"/>
    <property type="molecule type" value="Genomic_DNA"/>
</dbReference>
<dbReference type="Proteomes" id="UP000002735">
    <property type="component" value="Chromosome"/>
</dbReference>
<evidence type="ECO:0000313" key="1">
    <source>
        <dbReference type="EMBL" id="ACT06657.1"/>
    </source>
</evidence>
<dbReference type="KEGG" id="dze:Dd1591_1806"/>
<sequence precursor="true">MSLFSNIFFVCFIASQTGKTMASVAEKTGRNHRYYARR</sequence>
<accession>C6CG87</accession>
<dbReference type="AlphaFoldDB" id="C6CG87"/>
<gene>
    <name evidence="1" type="ordered locus">Dd1591_1806</name>
</gene>
<protein>
    <submittedName>
        <fullName evidence="1">Uncharacterized protein</fullName>
    </submittedName>
</protein>
<evidence type="ECO:0000313" key="2">
    <source>
        <dbReference type="Proteomes" id="UP000002735"/>
    </source>
</evidence>
<dbReference type="HOGENOM" id="CLU_3327249_0_0_6"/>